<dbReference type="PANTHER" id="PTHR40446">
    <property type="entry name" value="N-ACETYLGLUCOSAMINE-1-PHOSPHODIESTER ALPHA-N-ACETYLGLUCOSAMINIDASE"/>
    <property type="match status" value="1"/>
</dbReference>
<comment type="caution">
    <text evidence="3">The sequence shown here is derived from an EMBL/GenBank/DDBJ whole genome shotgun (WGS) entry which is preliminary data.</text>
</comment>
<feature type="signal peptide" evidence="1">
    <location>
        <begin position="1"/>
        <end position="23"/>
    </location>
</feature>
<dbReference type="Proteomes" id="UP000192610">
    <property type="component" value="Unassembled WGS sequence"/>
</dbReference>
<accession>A0A1V9EEC3</accession>
<evidence type="ECO:0000259" key="2">
    <source>
        <dbReference type="Pfam" id="PF09992"/>
    </source>
</evidence>
<feature type="chain" id="PRO_5010693268" evidence="1">
    <location>
        <begin position="24"/>
        <end position="312"/>
    </location>
</feature>
<keyword evidence="1" id="KW-0732">Signal</keyword>
<dbReference type="EMBL" id="LVXG01000034">
    <property type="protein sequence ID" value="OQP44466.1"/>
    <property type="molecule type" value="Genomic_DNA"/>
</dbReference>
<dbReference type="Pfam" id="PF09992">
    <property type="entry name" value="NAGPA"/>
    <property type="match status" value="1"/>
</dbReference>
<reference evidence="4" key="1">
    <citation type="submission" date="2016-04" db="EMBL/GenBank/DDBJ databases">
        <authorList>
            <person name="Chen L."/>
            <person name="Zhuang W."/>
            <person name="Wang G."/>
        </authorList>
    </citation>
    <scope>NUCLEOTIDE SEQUENCE [LARGE SCALE GENOMIC DNA]</scope>
    <source>
        <strain evidence="4">17621</strain>
    </source>
</reference>
<sequence>MRTRSHFLYALLLFIVPVLPACKKDKEETATPKTFSDLTTKITGNSNVMATVFSDTTFQVQPGIQETDIHYLSMAGLSTRLFVLQIDLNNPAVKMVAATPFDAPGYGAQAVTDMARYVDAPNNRVMAGVNGDFFNTTSYEPMGIVYKNGVGVKPSFTNNTDKPQQGLSFLAILKDGTPFIGDKDSDYPALKTQIKEALGGGVFLVRGHKKVTQNITTVDPRSGVGITDDKQVYFIVVDGRNFYYSNGINYTDMAQIFYALGVATAINIDGGGSSTLMIKHPLAPVWQVRNMPSDGGARAIANSWLIVSKTQP</sequence>
<feature type="domain" description="Phosphodiester glycosidase" evidence="2">
    <location>
        <begin position="124"/>
        <end position="306"/>
    </location>
</feature>
<evidence type="ECO:0000313" key="3">
    <source>
        <dbReference type="EMBL" id="OQP44466.1"/>
    </source>
</evidence>
<dbReference type="RefSeq" id="WP_207631658.1">
    <property type="nucleotide sequence ID" value="NZ_FOCZ01000006.1"/>
</dbReference>
<evidence type="ECO:0000256" key="1">
    <source>
        <dbReference type="SAM" id="SignalP"/>
    </source>
</evidence>
<keyword evidence="4" id="KW-1185">Reference proteome</keyword>
<name>A0A1V9EEC3_9BACT</name>
<dbReference type="InterPro" id="IPR018711">
    <property type="entry name" value="NAGPA"/>
</dbReference>
<dbReference type="PANTHER" id="PTHR40446:SF2">
    <property type="entry name" value="N-ACETYLGLUCOSAMINE-1-PHOSPHODIESTER ALPHA-N-ACETYLGLUCOSAMINIDASE"/>
    <property type="match status" value="1"/>
</dbReference>
<protein>
    <submittedName>
        <fullName evidence="3">Exopolysaccharide biosynthesis protein</fullName>
    </submittedName>
</protein>
<proteinExistence type="predicted"/>
<organism evidence="3 4">
    <name type="scientific">Niastella yeongjuensis</name>
    <dbReference type="NCBI Taxonomy" id="354355"/>
    <lineage>
        <taxon>Bacteria</taxon>
        <taxon>Pseudomonadati</taxon>
        <taxon>Bacteroidota</taxon>
        <taxon>Chitinophagia</taxon>
        <taxon>Chitinophagales</taxon>
        <taxon>Chitinophagaceae</taxon>
        <taxon>Niastella</taxon>
    </lineage>
</organism>
<gene>
    <name evidence="3" type="ORF">A4H97_08805</name>
</gene>
<dbReference type="STRING" id="354355.SAMN05660816_03785"/>
<evidence type="ECO:0000313" key="4">
    <source>
        <dbReference type="Proteomes" id="UP000192610"/>
    </source>
</evidence>
<dbReference type="AlphaFoldDB" id="A0A1V9EEC3"/>